<reference evidence="10 11" key="1">
    <citation type="submission" date="2018-06" db="EMBL/GenBank/DDBJ databases">
        <title>Comparative genomics reveals the genomic features of Rhizophagus irregularis, R. cerebriforme, R. diaphanum and Gigaspora rosea, and their symbiotic lifestyle signature.</title>
        <authorList>
            <person name="Morin E."/>
            <person name="San Clemente H."/>
            <person name="Chen E.C.H."/>
            <person name="De La Providencia I."/>
            <person name="Hainaut M."/>
            <person name="Kuo A."/>
            <person name="Kohler A."/>
            <person name="Murat C."/>
            <person name="Tang N."/>
            <person name="Roy S."/>
            <person name="Loubradou J."/>
            <person name="Henrissat B."/>
            <person name="Grigoriev I.V."/>
            <person name="Corradi N."/>
            <person name="Roux C."/>
            <person name="Martin F.M."/>
        </authorList>
    </citation>
    <scope>NUCLEOTIDE SEQUENCE [LARGE SCALE GENOMIC DNA]</scope>
    <source>
        <strain evidence="10 11">DAOM 227022</strain>
    </source>
</reference>
<evidence type="ECO:0000256" key="6">
    <source>
        <dbReference type="RuleBase" id="RU361185"/>
    </source>
</evidence>
<keyword evidence="11" id="KW-1185">Reference proteome</keyword>
<dbReference type="STRING" id="658196.A0A397TGL6"/>
<organism evidence="10 11">
    <name type="scientific">Glomus cerebriforme</name>
    <dbReference type="NCBI Taxonomy" id="658196"/>
    <lineage>
        <taxon>Eukaryota</taxon>
        <taxon>Fungi</taxon>
        <taxon>Fungi incertae sedis</taxon>
        <taxon>Mucoromycota</taxon>
        <taxon>Glomeromycotina</taxon>
        <taxon>Glomeromycetes</taxon>
        <taxon>Glomerales</taxon>
        <taxon>Glomeraceae</taxon>
        <taxon>Glomus</taxon>
    </lineage>
</organism>
<keyword evidence="4 6" id="KW-0326">Glycosidase</keyword>
<comment type="caution">
    <text evidence="10">The sequence shown here is derived from an EMBL/GenBank/DDBJ whole genome shotgun (WGS) entry which is preliminary data.</text>
</comment>
<dbReference type="InterPro" id="IPR025887">
    <property type="entry name" value="Glyco_hydro_31_N_dom"/>
</dbReference>
<dbReference type="PANTHER" id="PTHR22762:SF133">
    <property type="entry name" value="P-TYPE DOMAIN-CONTAINING PROTEIN"/>
    <property type="match status" value="1"/>
</dbReference>
<sequence length="857" mass="98686">MSSNYDIKLNIPKNNKNIIPEFGADINDLSLTVEYQTPYRIRVCISDVEEKRWRIPDSVVPLDKARSDVKEFNYDFGYENNPFGFYVNRKSDGEKVFDTISERFIFKDQYIEISTKLPKKSNIYGLGEITGPLKREEGKRTTIWTRDAPCPVGENVYGAHPFYMELRKGKAHGVFLFNSNGMDILYEDGKLTYKVIGGILDFYIFLGPSPIEVVEQYSELIGYPCLIPYWSLGFHQCRWGYNTILKLEDMVDQYKEAKIPMDVVWIDIDYMDSYKLFTYDPTRFPVDKFSEFVAKLHQNHQKFVAIVDPGVKVEKGYKPYDEGVEKNLFIKRADGKDYMGKVWPGITVFPDWFHPEVEQYWTESFRHWLSQVPIDGIWIDMNEIASFIDGDLGNLSHQVNEVFIPTGDQTVDDMANTVVNRFSITQTIKNLFSKLVCIITFKKYLSVNNPPYAINNAGIEAPLFTRTSPMDAFHHTGITEYNAHNLFGHMEASMTHRALRTIRPEKRPFILSRSTFPSSGRYTAHWLGDNYSQWDNLIHSIPGMLAFQLFSIPLVGADICGFNGKCEEELAIRWIQLGAFYPFSRNHNMINMPGQECYQWEKVKQISKNWLEVRYTLLPYWYTTFYHAAIKGTPVLRPLWFMEPENEDTWNIDQQFLVGEGLLITPVTTEKAIKVKGYYPSGIWYDFFTGVKLLQGDKGQWKEIDAPLEIIPVHIHGGKIIPLHCRASLTTFESRANGIKLLVALDKEGKAKGGLYLDDGETPLEQIKDKYTFINFIAEDFALKCNGIFGYEDQGTFIDEIIIFGTSKYEGQLIVKIGENEKSIEKENIEWEKDIGKLAIKGLGIDLKNGGFTLSYK</sequence>
<evidence type="ECO:0000256" key="2">
    <source>
        <dbReference type="ARBA" id="ARBA00022801"/>
    </source>
</evidence>
<dbReference type="InterPro" id="IPR048395">
    <property type="entry name" value="Glyco_hydro_31_C"/>
</dbReference>
<evidence type="ECO:0000259" key="9">
    <source>
        <dbReference type="Pfam" id="PF21365"/>
    </source>
</evidence>
<feature type="domain" description="Glycoside hydrolase family 31 TIM barrel" evidence="7">
    <location>
        <begin position="224"/>
        <end position="623"/>
    </location>
</feature>
<comment type="similarity">
    <text evidence="1 6">Belongs to the glycosyl hydrolase 31 family.</text>
</comment>
<dbReference type="Proteomes" id="UP000265703">
    <property type="component" value="Unassembled WGS sequence"/>
</dbReference>
<evidence type="ECO:0000256" key="4">
    <source>
        <dbReference type="ARBA" id="ARBA00023295"/>
    </source>
</evidence>
<gene>
    <name evidence="10" type="ORF">C1645_752865</name>
</gene>
<dbReference type="InterPro" id="IPR000322">
    <property type="entry name" value="Glyco_hydro_31_TIM"/>
</dbReference>
<feature type="domain" description="Glycosyl hydrolase family 31 C-terminal" evidence="9">
    <location>
        <begin position="632"/>
        <end position="721"/>
    </location>
</feature>
<dbReference type="Gene3D" id="2.60.40.1180">
    <property type="entry name" value="Golgi alpha-mannosidase II"/>
    <property type="match status" value="2"/>
</dbReference>
<dbReference type="CDD" id="cd06602">
    <property type="entry name" value="GH31_MGAM_SI_GAA"/>
    <property type="match status" value="1"/>
</dbReference>
<evidence type="ECO:0000313" key="10">
    <source>
        <dbReference type="EMBL" id="RIA97248.1"/>
    </source>
</evidence>
<feature type="domain" description="Glycoside hydrolase family 31 N-terminal" evidence="8">
    <location>
        <begin position="82"/>
        <end position="181"/>
    </location>
</feature>
<evidence type="ECO:0000259" key="8">
    <source>
        <dbReference type="Pfam" id="PF13802"/>
    </source>
</evidence>
<dbReference type="InterPro" id="IPR030458">
    <property type="entry name" value="Glyco_hydro_31_AS"/>
</dbReference>
<dbReference type="SUPFAM" id="SSF51011">
    <property type="entry name" value="Glycosyl hydrolase domain"/>
    <property type="match status" value="1"/>
</dbReference>
<dbReference type="Pfam" id="PF13802">
    <property type="entry name" value="Gal_mutarotas_2"/>
    <property type="match status" value="1"/>
</dbReference>
<dbReference type="CDD" id="cd14752">
    <property type="entry name" value="GH31_N"/>
    <property type="match status" value="1"/>
</dbReference>
<dbReference type="OrthoDB" id="5839090at2759"/>
<keyword evidence="2 6" id="KW-0378">Hydrolase</keyword>
<dbReference type="SUPFAM" id="SSF74650">
    <property type="entry name" value="Galactose mutarotase-like"/>
    <property type="match status" value="1"/>
</dbReference>
<keyword evidence="3" id="KW-0325">Glycoprotein</keyword>
<dbReference type="Gene3D" id="2.60.40.1760">
    <property type="entry name" value="glycosyl hydrolase (family 31)"/>
    <property type="match status" value="1"/>
</dbReference>
<dbReference type="PANTHER" id="PTHR22762">
    <property type="entry name" value="ALPHA-GLUCOSIDASE"/>
    <property type="match status" value="1"/>
</dbReference>
<dbReference type="Pfam" id="PF01055">
    <property type="entry name" value="Glyco_hydro_31_2nd"/>
    <property type="match status" value="1"/>
</dbReference>
<dbReference type="InterPro" id="IPR011013">
    <property type="entry name" value="Gal_mutarotase_sf_dom"/>
</dbReference>
<protein>
    <recommendedName>
        <fullName evidence="5">Maltase</fullName>
    </recommendedName>
</protein>
<dbReference type="SUPFAM" id="SSF51445">
    <property type="entry name" value="(Trans)glycosidases"/>
    <property type="match status" value="1"/>
</dbReference>
<evidence type="ECO:0000313" key="11">
    <source>
        <dbReference type="Proteomes" id="UP000265703"/>
    </source>
</evidence>
<dbReference type="AlphaFoldDB" id="A0A397TGL6"/>
<dbReference type="GO" id="GO:0005975">
    <property type="term" value="P:carbohydrate metabolic process"/>
    <property type="evidence" value="ECO:0007669"/>
    <property type="project" value="InterPro"/>
</dbReference>
<dbReference type="Gene3D" id="3.20.20.80">
    <property type="entry name" value="Glycosidases"/>
    <property type="match status" value="1"/>
</dbReference>
<name>A0A397TGL6_9GLOM</name>
<evidence type="ECO:0000256" key="3">
    <source>
        <dbReference type="ARBA" id="ARBA00023180"/>
    </source>
</evidence>
<evidence type="ECO:0000259" key="7">
    <source>
        <dbReference type="Pfam" id="PF01055"/>
    </source>
</evidence>
<dbReference type="InterPro" id="IPR017853">
    <property type="entry name" value="GH"/>
</dbReference>
<dbReference type="InterPro" id="IPR013780">
    <property type="entry name" value="Glyco_hydro_b"/>
</dbReference>
<dbReference type="Pfam" id="PF21365">
    <property type="entry name" value="Glyco_hydro_31_3rd"/>
    <property type="match status" value="1"/>
</dbReference>
<dbReference type="PROSITE" id="PS00129">
    <property type="entry name" value="GLYCOSYL_HYDROL_F31_1"/>
    <property type="match status" value="1"/>
</dbReference>
<dbReference type="GO" id="GO:0004553">
    <property type="term" value="F:hydrolase activity, hydrolyzing O-glycosyl compounds"/>
    <property type="evidence" value="ECO:0007669"/>
    <property type="project" value="InterPro"/>
</dbReference>
<dbReference type="GO" id="GO:0030246">
    <property type="term" value="F:carbohydrate binding"/>
    <property type="evidence" value="ECO:0007669"/>
    <property type="project" value="InterPro"/>
</dbReference>
<accession>A0A397TGL6</accession>
<evidence type="ECO:0000256" key="1">
    <source>
        <dbReference type="ARBA" id="ARBA00007806"/>
    </source>
</evidence>
<evidence type="ECO:0000256" key="5">
    <source>
        <dbReference type="ARBA" id="ARBA00041343"/>
    </source>
</evidence>
<proteinExistence type="inferred from homology"/>
<dbReference type="EMBL" id="QKYT01000032">
    <property type="protein sequence ID" value="RIA97248.1"/>
    <property type="molecule type" value="Genomic_DNA"/>
</dbReference>